<name>A0AC34GL81_9BILA</name>
<reference evidence="2" key="1">
    <citation type="submission" date="2022-11" db="UniProtKB">
        <authorList>
            <consortium name="WormBaseParasite"/>
        </authorList>
    </citation>
    <scope>IDENTIFICATION</scope>
</reference>
<evidence type="ECO:0000313" key="2">
    <source>
        <dbReference type="WBParaSite" id="ES5_v2.g30356.t1"/>
    </source>
</evidence>
<evidence type="ECO:0000313" key="1">
    <source>
        <dbReference type="Proteomes" id="UP000887579"/>
    </source>
</evidence>
<accession>A0AC34GL81</accession>
<protein>
    <submittedName>
        <fullName evidence="2">Uncharacterized protein</fullName>
    </submittedName>
</protein>
<proteinExistence type="predicted"/>
<dbReference type="Proteomes" id="UP000887579">
    <property type="component" value="Unplaced"/>
</dbReference>
<sequence length="58" mass="6718">MPHYVPLQRNHLSWSPDIKLLLKELIRTRCEPYTVAVLKHKDETLEPEILVADGANKP</sequence>
<organism evidence="1 2">
    <name type="scientific">Panagrolaimus sp. ES5</name>
    <dbReference type="NCBI Taxonomy" id="591445"/>
    <lineage>
        <taxon>Eukaryota</taxon>
        <taxon>Metazoa</taxon>
        <taxon>Ecdysozoa</taxon>
        <taxon>Nematoda</taxon>
        <taxon>Chromadorea</taxon>
        <taxon>Rhabditida</taxon>
        <taxon>Tylenchina</taxon>
        <taxon>Panagrolaimomorpha</taxon>
        <taxon>Panagrolaimoidea</taxon>
        <taxon>Panagrolaimidae</taxon>
        <taxon>Panagrolaimus</taxon>
    </lineage>
</organism>
<dbReference type="WBParaSite" id="ES5_v2.g30356.t1">
    <property type="protein sequence ID" value="ES5_v2.g30356.t1"/>
    <property type="gene ID" value="ES5_v2.g30356"/>
</dbReference>